<keyword evidence="18" id="KW-1185">Reference proteome</keyword>
<evidence type="ECO:0000256" key="6">
    <source>
        <dbReference type="ARBA" id="ARBA00023244"/>
    </source>
</evidence>
<dbReference type="InterPro" id="IPR015896">
    <property type="entry name" value="4pyrrol_synth_GluRdtase_dimer"/>
</dbReference>
<dbReference type="SUPFAM" id="SSF69075">
    <property type="entry name" value="Glutamyl tRNA-reductase dimerization domain"/>
    <property type="match status" value="1"/>
</dbReference>
<dbReference type="GO" id="GO:0050661">
    <property type="term" value="F:NADP binding"/>
    <property type="evidence" value="ECO:0007669"/>
    <property type="project" value="InterPro"/>
</dbReference>
<evidence type="ECO:0000256" key="5">
    <source>
        <dbReference type="ARBA" id="ARBA00023002"/>
    </source>
</evidence>
<dbReference type="SUPFAM" id="SSF51735">
    <property type="entry name" value="NAD(P)-binding Rossmann-fold domains"/>
    <property type="match status" value="1"/>
</dbReference>
<dbReference type="GO" id="GO:0008883">
    <property type="term" value="F:glutamyl-tRNA reductase activity"/>
    <property type="evidence" value="ECO:0007669"/>
    <property type="project" value="UniProtKB-UniRule"/>
</dbReference>
<dbReference type="Pfam" id="PF00745">
    <property type="entry name" value="GlutR_dimer"/>
    <property type="match status" value="1"/>
</dbReference>
<keyword evidence="6 8" id="KW-0627">Porphyrin biosynthesis</keyword>
<dbReference type="AlphaFoldDB" id="A0A364Y4N6"/>
<gene>
    <name evidence="8 17" type="primary">hemA</name>
    <name evidence="17" type="ORF">DQQ10_12320</name>
</gene>
<feature type="domain" description="Quinate/shikimate 5-dehydrogenase/glutamyl-tRNA reductase" evidence="15">
    <location>
        <begin position="166"/>
        <end position="300"/>
    </location>
</feature>
<keyword evidence="5 8" id="KW-0560">Oxidoreductase</keyword>
<evidence type="ECO:0000256" key="10">
    <source>
        <dbReference type="PIRSR" id="PIRSR000445-2"/>
    </source>
</evidence>
<evidence type="ECO:0000256" key="11">
    <source>
        <dbReference type="PIRSR" id="PIRSR000445-3"/>
    </source>
</evidence>
<dbReference type="InterPro" id="IPR015895">
    <property type="entry name" value="4pyrrol_synth_GluRdtase_N"/>
</dbReference>
<dbReference type="PANTHER" id="PTHR43013">
    <property type="entry name" value="GLUTAMYL-TRNA REDUCTASE"/>
    <property type="match status" value="1"/>
</dbReference>
<evidence type="ECO:0000259" key="14">
    <source>
        <dbReference type="Pfam" id="PF00745"/>
    </source>
</evidence>
<comment type="similarity">
    <text evidence="2 8 13">Belongs to the glutamyl-tRNA reductase family.</text>
</comment>
<evidence type="ECO:0000259" key="15">
    <source>
        <dbReference type="Pfam" id="PF01488"/>
    </source>
</evidence>
<dbReference type="Gene3D" id="3.30.460.30">
    <property type="entry name" value="Glutamyl-tRNA reductase, N-terminal domain"/>
    <property type="match status" value="1"/>
</dbReference>
<sequence>MAKQIFAAEVSHESAPLRIREKLAGNDESVKRVISKLRSKVDEVFVLSTCNRFVVYAVSENINPIVNFFLEDAEVFRYVQFYKNTQASVNHLFATASGLCSQVTGEHQILTQIKHSHQLSMECGGVGLWLDNVLRESIRIGKKVRTQTGIDKFCSSVVDAGFSLLYDKFENIYERNFLVIGTGKIARLALGYLQHEGIQNVVIASHDIERSRDLALQYNVQAISIDKISTYFHEADVIIGGTHHEVSLCPKSTGTCTRFETKLTPEKKRVILDFGMPRNFDDKLRFHPGISLYNLDDLKALSASPLDVFGGVEEAWRMVSAETKEFLNVIHQLEMAPILAAYWTRLVNLKDQQLGWLLPKLESASDRDVQLIKRYAHKLIRSISREPLKNLRALAGDTQATATVEVVKNLYDFQHVKLNLSNN</sequence>
<dbReference type="EMBL" id="QMFY01000005">
    <property type="protein sequence ID" value="RAW01011.1"/>
    <property type="molecule type" value="Genomic_DNA"/>
</dbReference>
<feature type="binding site" evidence="8 10">
    <location>
        <begin position="106"/>
        <end position="108"/>
    </location>
    <ligand>
        <name>substrate</name>
    </ligand>
</feature>
<organism evidence="17 18">
    <name type="scientific">Pseudochryseolinea flava</name>
    <dbReference type="NCBI Taxonomy" id="2059302"/>
    <lineage>
        <taxon>Bacteria</taxon>
        <taxon>Pseudomonadati</taxon>
        <taxon>Bacteroidota</taxon>
        <taxon>Cytophagia</taxon>
        <taxon>Cytophagales</taxon>
        <taxon>Fulvivirgaceae</taxon>
        <taxon>Pseudochryseolinea</taxon>
    </lineage>
</organism>
<evidence type="ECO:0000256" key="4">
    <source>
        <dbReference type="ARBA" id="ARBA00022857"/>
    </source>
</evidence>
<reference evidence="17 18" key="1">
    <citation type="submission" date="2018-06" db="EMBL/GenBank/DDBJ databases">
        <title>Chryseolinea flavus sp. nov., a member of the phylum Bacteroidetes isolated from soil.</title>
        <authorList>
            <person name="Li Y."/>
            <person name="Wang J."/>
        </authorList>
    </citation>
    <scope>NUCLEOTIDE SEQUENCE [LARGE SCALE GENOMIC DNA]</scope>
    <source>
        <strain evidence="17 18">SDU1-6</strain>
    </source>
</reference>
<dbReference type="NCBIfam" id="TIGR01035">
    <property type="entry name" value="hemA"/>
    <property type="match status" value="1"/>
</dbReference>
<feature type="domain" description="Glutamyl-tRNA reductase N-terminal" evidence="16">
    <location>
        <begin position="10"/>
        <end position="148"/>
    </location>
</feature>
<comment type="pathway">
    <text evidence="1 8 13">Porphyrin-containing compound metabolism; protoporphyrin-IX biosynthesis; 5-aminolevulinate from L-glutamyl-tRNA(Glu): step 1/2.</text>
</comment>
<feature type="site" description="Important for activity" evidence="8 12">
    <location>
        <position position="91"/>
    </location>
</feature>
<dbReference type="UniPathway" id="UPA00251">
    <property type="reaction ID" value="UER00316"/>
</dbReference>
<comment type="domain">
    <text evidence="8">Possesses an unusual extended V-shaped dimeric structure with each monomer consisting of three distinct domains arranged along a curved 'spinal' alpha-helix. The N-terminal catalytic domain specifically recognizes the glutamate moiety of the substrate. The second domain is the NADPH-binding domain, and the third C-terminal domain is responsible for dimerization.</text>
</comment>
<proteinExistence type="inferred from homology"/>
<dbReference type="InterPro" id="IPR036291">
    <property type="entry name" value="NAD(P)-bd_dom_sf"/>
</dbReference>
<feature type="binding site" evidence="8 11">
    <location>
        <begin position="181"/>
        <end position="186"/>
    </location>
    <ligand>
        <name>NADP(+)</name>
        <dbReference type="ChEBI" id="CHEBI:58349"/>
    </ligand>
</feature>
<dbReference type="InterPro" id="IPR036453">
    <property type="entry name" value="GluRdtase_dimer_dom_sf"/>
</dbReference>
<accession>A0A364Y4N6</accession>
<evidence type="ECO:0000259" key="16">
    <source>
        <dbReference type="Pfam" id="PF05201"/>
    </source>
</evidence>
<keyword evidence="4 8" id="KW-0521">NADP</keyword>
<evidence type="ECO:0000313" key="18">
    <source>
        <dbReference type="Proteomes" id="UP000251889"/>
    </source>
</evidence>
<dbReference type="Pfam" id="PF05201">
    <property type="entry name" value="GlutR_N"/>
    <property type="match status" value="1"/>
</dbReference>
<protein>
    <recommendedName>
        <fullName evidence="3 8">Glutamyl-tRNA reductase</fullName>
        <shortName evidence="8">GluTR</shortName>
        <ecNumber evidence="3 8">1.2.1.70</ecNumber>
    </recommendedName>
</protein>
<name>A0A364Y4N6_9BACT</name>
<dbReference type="InterPro" id="IPR006151">
    <property type="entry name" value="Shikm_DH/Glu-tRNA_Rdtase"/>
</dbReference>
<evidence type="ECO:0000256" key="7">
    <source>
        <dbReference type="ARBA" id="ARBA00047464"/>
    </source>
</evidence>
<dbReference type="OrthoDB" id="110209at2"/>
<feature type="active site" description="Nucleophile" evidence="8 9">
    <location>
        <position position="50"/>
    </location>
</feature>
<dbReference type="PANTHER" id="PTHR43013:SF1">
    <property type="entry name" value="GLUTAMYL-TRNA REDUCTASE"/>
    <property type="match status" value="1"/>
</dbReference>
<evidence type="ECO:0000256" key="12">
    <source>
        <dbReference type="PIRSR" id="PIRSR000445-4"/>
    </source>
</evidence>
<dbReference type="EC" id="1.2.1.70" evidence="3 8"/>
<evidence type="ECO:0000256" key="3">
    <source>
        <dbReference type="ARBA" id="ARBA00012970"/>
    </source>
</evidence>
<evidence type="ECO:0000256" key="13">
    <source>
        <dbReference type="RuleBase" id="RU000584"/>
    </source>
</evidence>
<comment type="function">
    <text evidence="8">Catalyzes the NADPH-dependent reduction of glutamyl-tRNA(Glu) to glutamate 1-semialdehyde (GSA).</text>
</comment>
<evidence type="ECO:0000256" key="8">
    <source>
        <dbReference type="HAMAP-Rule" id="MF_00087"/>
    </source>
</evidence>
<evidence type="ECO:0000256" key="2">
    <source>
        <dbReference type="ARBA" id="ARBA00005916"/>
    </source>
</evidence>
<evidence type="ECO:0000313" key="17">
    <source>
        <dbReference type="EMBL" id="RAW01011.1"/>
    </source>
</evidence>
<evidence type="ECO:0000256" key="9">
    <source>
        <dbReference type="PIRSR" id="PIRSR000445-1"/>
    </source>
</evidence>
<feature type="domain" description="Tetrapyrrole biosynthesis glutamyl-tRNA reductase dimerisation" evidence="14">
    <location>
        <begin position="314"/>
        <end position="412"/>
    </location>
</feature>
<dbReference type="Gene3D" id="3.40.50.720">
    <property type="entry name" value="NAD(P)-binding Rossmann-like Domain"/>
    <property type="match status" value="1"/>
</dbReference>
<dbReference type="InterPro" id="IPR036343">
    <property type="entry name" value="GluRdtase_N_sf"/>
</dbReference>
<evidence type="ECO:0000256" key="1">
    <source>
        <dbReference type="ARBA" id="ARBA00005059"/>
    </source>
</evidence>
<dbReference type="SUPFAM" id="SSF69742">
    <property type="entry name" value="Glutamyl tRNA-reductase catalytic, N-terminal domain"/>
    <property type="match status" value="1"/>
</dbReference>
<comment type="caution">
    <text evidence="17">The sequence shown here is derived from an EMBL/GenBank/DDBJ whole genome shotgun (WGS) entry which is preliminary data.</text>
</comment>
<comment type="subunit">
    <text evidence="8">Homodimer.</text>
</comment>
<dbReference type="PIRSF" id="PIRSF000445">
    <property type="entry name" value="4pyrrol_synth_GluRdtase"/>
    <property type="match status" value="1"/>
</dbReference>
<comment type="miscellaneous">
    <text evidence="8">During catalysis, the active site Cys acts as a nucleophile attacking the alpha-carbonyl group of tRNA-bound glutamate with the formation of a thioester intermediate between enzyme and glutamate, and the concomitant release of tRNA(Glu). The thioester intermediate is finally reduced by direct hydride transfer from NADPH, to form the product GSA.</text>
</comment>
<dbReference type="Pfam" id="PF01488">
    <property type="entry name" value="Shikimate_DH"/>
    <property type="match status" value="1"/>
</dbReference>
<dbReference type="RefSeq" id="WP_112747166.1">
    <property type="nucleotide sequence ID" value="NZ_QMFY01000005.1"/>
</dbReference>
<dbReference type="GO" id="GO:0019353">
    <property type="term" value="P:protoporphyrinogen IX biosynthetic process from glutamate"/>
    <property type="evidence" value="ECO:0007669"/>
    <property type="project" value="TreeGrafter"/>
</dbReference>
<dbReference type="HAMAP" id="MF_00087">
    <property type="entry name" value="Glu_tRNA_reductase"/>
    <property type="match status" value="1"/>
</dbReference>
<feature type="binding site" evidence="8 10">
    <location>
        <begin position="49"/>
        <end position="52"/>
    </location>
    <ligand>
        <name>substrate</name>
    </ligand>
</feature>
<dbReference type="InterPro" id="IPR000343">
    <property type="entry name" value="4pyrrol_synth_GluRdtase"/>
</dbReference>
<feature type="binding site" evidence="8 10">
    <location>
        <position position="112"/>
    </location>
    <ligand>
        <name>substrate</name>
    </ligand>
</feature>
<feature type="binding site" evidence="8 10">
    <location>
        <position position="101"/>
    </location>
    <ligand>
        <name>substrate</name>
    </ligand>
</feature>
<dbReference type="Proteomes" id="UP000251889">
    <property type="component" value="Unassembled WGS sequence"/>
</dbReference>
<comment type="catalytic activity">
    <reaction evidence="7 8 13">
        <text>(S)-4-amino-5-oxopentanoate + tRNA(Glu) + NADP(+) = L-glutamyl-tRNA(Glu) + NADPH + H(+)</text>
        <dbReference type="Rhea" id="RHEA:12344"/>
        <dbReference type="Rhea" id="RHEA-COMP:9663"/>
        <dbReference type="Rhea" id="RHEA-COMP:9680"/>
        <dbReference type="ChEBI" id="CHEBI:15378"/>
        <dbReference type="ChEBI" id="CHEBI:57501"/>
        <dbReference type="ChEBI" id="CHEBI:57783"/>
        <dbReference type="ChEBI" id="CHEBI:58349"/>
        <dbReference type="ChEBI" id="CHEBI:78442"/>
        <dbReference type="ChEBI" id="CHEBI:78520"/>
        <dbReference type="EC" id="1.2.1.70"/>
    </reaction>
</comment>